<gene>
    <name evidence="1" type="ORF">HMPREF0631_0499</name>
</gene>
<evidence type="ECO:0000313" key="2">
    <source>
        <dbReference type="Proteomes" id="UP000004206"/>
    </source>
</evidence>
<dbReference type="Proteomes" id="UP000004206">
    <property type="component" value="Unassembled WGS sequence"/>
</dbReference>
<dbReference type="AlphaFoldDB" id="D3MSU9"/>
<protein>
    <submittedName>
        <fullName evidence="1">Uncharacterized protein</fullName>
    </submittedName>
</protein>
<accession>D3MSU9</accession>
<name>D3MSU9_9FIRM</name>
<proteinExistence type="predicted"/>
<organism evidence="1 2">
    <name type="scientific">Peptostreptococcus anaerobius 653-L</name>
    <dbReference type="NCBI Taxonomy" id="596329"/>
    <lineage>
        <taxon>Bacteria</taxon>
        <taxon>Bacillati</taxon>
        <taxon>Bacillota</taxon>
        <taxon>Clostridia</taxon>
        <taxon>Peptostreptococcales</taxon>
        <taxon>Peptostreptococcaceae</taxon>
        <taxon>Peptostreptococcus</taxon>
    </lineage>
</organism>
<dbReference type="EMBL" id="ADJN01000056">
    <property type="protein sequence ID" value="EFD04770.1"/>
    <property type="molecule type" value="Genomic_DNA"/>
</dbReference>
<sequence>MKGENNEGDYCLTGSQKFTMMKNISETLACRVAIFEMSTLSSAKIEVKKNKVPTNPDKNFGVLLIHE</sequence>
<comment type="caution">
    <text evidence="1">The sequence shown here is derived from an EMBL/GenBank/DDBJ whole genome shotgun (WGS) entry which is preliminary data.</text>
</comment>
<dbReference type="OrthoDB" id="9801684at2"/>
<reference evidence="1 2" key="1">
    <citation type="submission" date="2010-01" db="EMBL/GenBank/DDBJ databases">
        <authorList>
            <person name="Dodson R."/>
            <person name="Madupu R."/>
            <person name="Durkin A.S."/>
            <person name="Torralba M."/>
            <person name="Methe B."/>
            <person name="Sutton G.G."/>
            <person name="Strausberg R.L."/>
            <person name="Nelson K.E."/>
        </authorList>
    </citation>
    <scope>NUCLEOTIDE SEQUENCE [LARGE SCALE GENOMIC DNA]</scope>
    <source>
        <strain evidence="1 2">653-L</strain>
    </source>
</reference>
<keyword evidence="2" id="KW-1185">Reference proteome</keyword>
<evidence type="ECO:0000313" key="1">
    <source>
        <dbReference type="EMBL" id="EFD04770.1"/>
    </source>
</evidence>